<dbReference type="Proteomes" id="UP000202031">
    <property type="component" value="Chromosome"/>
</dbReference>
<protein>
    <submittedName>
        <fullName evidence="1">Type II restriction endonuclease, ThaI family</fullName>
    </submittedName>
</protein>
<dbReference type="AlphaFoldDB" id="A0A1X9SLF8"/>
<dbReference type="EMBL" id="CP015578">
    <property type="protein sequence ID" value="ARQ97075.1"/>
    <property type="molecule type" value="Genomic_DNA"/>
</dbReference>
<dbReference type="GO" id="GO:0004519">
    <property type="term" value="F:endonuclease activity"/>
    <property type="evidence" value="ECO:0007669"/>
    <property type="project" value="UniProtKB-KW"/>
</dbReference>
<name>A0A1X9SLF8_9BACT</name>
<dbReference type="InterPro" id="IPR029128">
    <property type="entry name" value="ThaI"/>
</dbReference>
<reference evidence="2" key="2">
    <citation type="journal article" date="2017" name="Genome Biol. Evol.">
        <title>Comparative genomic analysis identifies a Campylobacter clade deficient in selenium metabolism.</title>
        <authorList>
            <person name="Miller W.G."/>
            <person name="Yee E."/>
            <person name="Lopes B.S."/>
            <person name="Chapman M.H."/>
            <person name="Huynh S."/>
            <person name="Bono J.L."/>
            <person name="Parker C.T."/>
            <person name="Strachan N.J.C."/>
            <person name="Forbes K.J."/>
        </authorList>
    </citation>
    <scope>NUCLEOTIDE SEQUENCE [LARGE SCALE GENOMIC DNA]</scope>
    <source>
        <strain evidence="2">NCTC 13004</strain>
    </source>
</reference>
<accession>A0A1X9SLF8</accession>
<dbReference type="Pfam" id="PF15514">
    <property type="entry name" value="ThaI"/>
    <property type="match status" value="1"/>
</dbReference>
<proteinExistence type="predicted"/>
<dbReference type="KEGG" id="clx:CLAN_0310"/>
<reference evidence="2" key="1">
    <citation type="journal article" date="2017" name="Genome Biol. Evol.">
        <title>Comparative Genomic Analysis Identifies a Campylobacter Clade Deficient in Selenium Metabolism.</title>
        <authorList>
            <person name="Miller W.G."/>
            <person name="Yee E."/>
            <person name="Lopes B.S."/>
            <person name="Chapman M.H."/>
            <person name="Huynh S."/>
            <person name="Bono J.L."/>
            <person name="Parker C.T."/>
            <person name="Strachan N.J.C."/>
            <person name="Forbes K.J."/>
        </authorList>
    </citation>
    <scope>NUCLEOTIDE SEQUENCE [LARGE SCALE GENOMIC DNA]</scope>
    <source>
        <strain evidence="2">NCTC 13004</strain>
    </source>
</reference>
<gene>
    <name evidence="1" type="ORF">CLAN_0310</name>
</gene>
<keyword evidence="1" id="KW-0540">Nuclease</keyword>
<dbReference type="CDD" id="cd22361">
    <property type="entry name" value="ThaI-like"/>
    <property type="match status" value="1"/>
</dbReference>
<dbReference type="RefSeq" id="WP_086241415.1">
    <property type="nucleotide sequence ID" value="NZ_CP015578.1"/>
</dbReference>
<evidence type="ECO:0000313" key="1">
    <source>
        <dbReference type="EMBL" id="ARQ97075.1"/>
    </source>
</evidence>
<dbReference type="REBASE" id="201619">
    <property type="entry name" value="Cla13004ORF310P"/>
</dbReference>
<dbReference type="Gene3D" id="3.40.600.30">
    <property type="match status" value="1"/>
</dbReference>
<organism evidence="1 2">
    <name type="scientific">Campylobacter lanienae NCTC 13004</name>
    <dbReference type="NCBI Taxonomy" id="1031753"/>
    <lineage>
        <taxon>Bacteria</taxon>
        <taxon>Pseudomonadati</taxon>
        <taxon>Campylobacterota</taxon>
        <taxon>Epsilonproteobacteria</taxon>
        <taxon>Campylobacterales</taxon>
        <taxon>Campylobacteraceae</taxon>
        <taxon>Campylobacter</taxon>
    </lineage>
</organism>
<sequence length="213" mass="24807">MSIYDKLFDDKLIIKRVKNKLPHLFQLAELESSRNGKLGMEIGSVRERILIALLMYKFGIDIVDPNIPITAPEIDVIVNNEPLSIKTMTTQNKSWMPIKLIWTVDHQKATEFKERYQPSCAMMIAKICWNSQGKLLLFSKKSQLEILNLIGKDRYIKLPKPNTNSRGVEITTEALAMLEQSSHTKCIDINFVRKNIDYREIYTKWLDAWIEDY</sequence>
<keyword evidence="1" id="KW-0378">Hydrolase</keyword>
<evidence type="ECO:0000313" key="2">
    <source>
        <dbReference type="Proteomes" id="UP000202031"/>
    </source>
</evidence>
<keyword evidence="1" id="KW-0255">Endonuclease</keyword>
<dbReference type="InterPro" id="IPR038374">
    <property type="entry name" value="ThaI_sf"/>
</dbReference>
<dbReference type="GeneID" id="46920781"/>